<evidence type="ECO:0000313" key="2">
    <source>
        <dbReference type="EMBL" id="BCN29602.1"/>
    </source>
</evidence>
<feature type="compositionally biased region" description="Low complexity" evidence="1">
    <location>
        <begin position="289"/>
        <end position="308"/>
    </location>
</feature>
<feature type="region of interest" description="Disordered" evidence="1">
    <location>
        <begin position="1"/>
        <end position="40"/>
    </location>
</feature>
<organism evidence="2 3">
    <name type="scientific">Anaeromicropila herbilytica</name>
    <dbReference type="NCBI Taxonomy" id="2785025"/>
    <lineage>
        <taxon>Bacteria</taxon>
        <taxon>Bacillati</taxon>
        <taxon>Bacillota</taxon>
        <taxon>Clostridia</taxon>
        <taxon>Lachnospirales</taxon>
        <taxon>Lachnospiraceae</taxon>
        <taxon>Anaeromicropila</taxon>
    </lineage>
</organism>
<gene>
    <name evidence="2" type="ORF">bsdtb5_08970</name>
</gene>
<keyword evidence="3" id="KW-1185">Reference proteome</keyword>
<evidence type="ECO:0000313" key="3">
    <source>
        <dbReference type="Proteomes" id="UP000595897"/>
    </source>
</evidence>
<accession>A0A7R7IBG9</accession>
<protein>
    <submittedName>
        <fullName evidence="2">Uncharacterized protein</fullName>
    </submittedName>
</protein>
<dbReference type="KEGG" id="ahb:bsdtb5_08970"/>
<feature type="compositionally biased region" description="Polar residues" evidence="1">
    <location>
        <begin position="1"/>
        <end position="32"/>
    </location>
</feature>
<reference evidence="2 3" key="1">
    <citation type="submission" date="2020-11" db="EMBL/GenBank/DDBJ databases">
        <title>Draft genome sequencing of a Lachnospiraceae strain isolated from anoxic soil subjected to BSD treatment.</title>
        <authorList>
            <person name="Uek A."/>
            <person name="Tonouchi A."/>
        </authorList>
    </citation>
    <scope>NUCLEOTIDE SEQUENCE [LARGE SCALE GENOMIC DNA]</scope>
    <source>
        <strain evidence="2 3">TB5</strain>
    </source>
</reference>
<name>A0A7R7IBG9_9FIRM</name>
<dbReference type="Proteomes" id="UP000595897">
    <property type="component" value="Chromosome"/>
</dbReference>
<evidence type="ECO:0000256" key="1">
    <source>
        <dbReference type="SAM" id="MobiDB-lite"/>
    </source>
</evidence>
<feature type="compositionally biased region" description="Basic and acidic residues" evidence="1">
    <location>
        <begin position="241"/>
        <end position="278"/>
    </location>
</feature>
<sequence length="346" mass="39373">MKIGNTQNQDTSNIYISNSESHNNLRARNSSNNKKKQVKGGTIFAGDLNISQQENSTMKKVRAQKAALKAIMDQNKKELKIDDNLSNREKHRTELANEAKANLDEVDKIDGLKKQLKDAYQVADDSPEQKNLELLEKSMDPNQTLTDDEMNQLKQMGPLTEYQKNAIEYDAMQQIWQKRADDALNERANEGKSIEAIKLGRLKTHEMLDCQKEAADIIDKVNKEILGDLYKEAKDKLDDKIKNKDDKDKDKKDDTANKKDDVKDEKGKTAEASNDKTIQKPNVPHQEDNNLVNNNAVKNNNPANDPNQIQNIDNTLQQLQTEMKYVVKNNKMLLEDIKGIALDEQV</sequence>
<dbReference type="RefSeq" id="WP_271714871.1">
    <property type="nucleotide sequence ID" value="NZ_AP024169.1"/>
</dbReference>
<dbReference type="EMBL" id="AP024169">
    <property type="protein sequence ID" value="BCN29602.1"/>
    <property type="molecule type" value="Genomic_DNA"/>
</dbReference>
<feature type="region of interest" description="Disordered" evidence="1">
    <location>
        <begin position="241"/>
        <end position="308"/>
    </location>
</feature>
<dbReference type="AlphaFoldDB" id="A0A7R7IBG9"/>
<proteinExistence type="predicted"/>